<organism evidence="2 3">
    <name type="scientific">Psychroflexus salarius</name>
    <dbReference type="NCBI Taxonomy" id="1155689"/>
    <lineage>
        <taxon>Bacteria</taxon>
        <taxon>Pseudomonadati</taxon>
        <taxon>Bacteroidota</taxon>
        <taxon>Flavobacteriia</taxon>
        <taxon>Flavobacteriales</taxon>
        <taxon>Flavobacteriaceae</taxon>
        <taxon>Psychroflexus</taxon>
    </lineage>
</organism>
<evidence type="ECO:0000313" key="3">
    <source>
        <dbReference type="Proteomes" id="UP000184462"/>
    </source>
</evidence>
<sequence length="174" mass="19562">MKVFKLKLVLTLFVGLLITSCTQDNLNESEENQILDFTELEFDFLNEEFTFEGTKKEVTNQLLNKLDAYMFSKDLFAKPNEVGNVKWLISYTDNKLVVKQSVHTPPEDLSKSRSCPEGLTEYASCSGVFTKSCTKKRAAELANEIKPGETFSVTRTGPMSTLICGTPSLVDRVR</sequence>
<gene>
    <name evidence="2" type="ORF">SAMN05444278_10242</name>
</gene>
<accession>A0A1M4TVF3</accession>
<feature type="signal peptide" evidence="1">
    <location>
        <begin position="1"/>
        <end position="23"/>
    </location>
</feature>
<protein>
    <recommendedName>
        <fullName evidence="4">Lipoprotein</fullName>
    </recommendedName>
</protein>
<name>A0A1M4TVF3_9FLAO</name>
<reference evidence="2 3" key="1">
    <citation type="submission" date="2016-11" db="EMBL/GenBank/DDBJ databases">
        <authorList>
            <person name="Jaros S."/>
            <person name="Januszkiewicz K."/>
            <person name="Wedrychowicz H."/>
        </authorList>
    </citation>
    <scope>NUCLEOTIDE SEQUENCE [LARGE SCALE GENOMIC DNA]</scope>
    <source>
        <strain evidence="2 3">DSM 25661</strain>
    </source>
</reference>
<keyword evidence="1" id="KW-0732">Signal</keyword>
<feature type="chain" id="PRO_5012657413" description="Lipoprotein" evidence="1">
    <location>
        <begin position="24"/>
        <end position="174"/>
    </location>
</feature>
<proteinExistence type="predicted"/>
<dbReference type="AlphaFoldDB" id="A0A1M4TVF3"/>
<keyword evidence="3" id="KW-1185">Reference proteome</keyword>
<evidence type="ECO:0000313" key="2">
    <source>
        <dbReference type="EMBL" id="SHE48384.1"/>
    </source>
</evidence>
<evidence type="ECO:0000256" key="1">
    <source>
        <dbReference type="SAM" id="SignalP"/>
    </source>
</evidence>
<dbReference type="RefSeq" id="WP_073191976.1">
    <property type="nucleotide sequence ID" value="NZ_FQTW01000002.1"/>
</dbReference>
<dbReference type="EMBL" id="FQTW01000002">
    <property type="protein sequence ID" value="SHE48384.1"/>
    <property type="molecule type" value="Genomic_DNA"/>
</dbReference>
<dbReference type="Proteomes" id="UP000184462">
    <property type="component" value="Unassembled WGS sequence"/>
</dbReference>
<dbReference type="PROSITE" id="PS51257">
    <property type="entry name" value="PROKAR_LIPOPROTEIN"/>
    <property type="match status" value="1"/>
</dbReference>
<evidence type="ECO:0008006" key="4">
    <source>
        <dbReference type="Google" id="ProtNLM"/>
    </source>
</evidence>